<evidence type="ECO:0000256" key="2">
    <source>
        <dbReference type="ARBA" id="ARBA00023015"/>
    </source>
</evidence>
<dbReference type="RefSeq" id="WP_090227642.1">
    <property type="nucleotide sequence ID" value="NZ_FNNU01000003.1"/>
</dbReference>
<dbReference type="GO" id="GO:0003700">
    <property type="term" value="F:DNA-binding transcription factor activity"/>
    <property type="evidence" value="ECO:0007669"/>
    <property type="project" value="InterPro"/>
</dbReference>
<dbReference type="InterPro" id="IPR036390">
    <property type="entry name" value="WH_DNA-bd_sf"/>
</dbReference>
<dbReference type="STRING" id="1007099.SAMN05216287_2117"/>
<keyword evidence="4" id="KW-0804">Transcription</keyword>
<dbReference type="Pfam" id="PF03466">
    <property type="entry name" value="LysR_substrate"/>
    <property type="match status" value="1"/>
</dbReference>
<feature type="domain" description="HTH lysR-type" evidence="5">
    <location>
        <begin position="1"/>
        <end position="58"/>
    </location>
</feature>
<dbReference type="PANTHER" id="PTHR30126:SF40">
    <property type="entry name" value="HTH-TYPE TRANSCRIPTIONAL REGULATOR GLTR"/>
    <property type="match status" value="1"/>
</dbReference>
<accession>A0A1H2YZR2</accession>
<dbReference type="CDD" id="cd08442">
    <property type="entry name" value="PBP2_YofA_SoxR_like"/>
    <property type="match status" value="1"/>
</dbReference>
<keyword evidence="2" id="KW-0805">Transcription regulation</keyword>
<dbReference type="OrthoDB" id="464481at2"/>
<dbReference type="SUPFAM" id="SSF53850">
    <property type="entry name" value="Periplasmic binding protein-like II"/>
    <property type="match status" value="1"/>
</dbReference>
<dbReference type="Gene3D" id="3.40.190.290">
    <property type="match status" value="1"/>
</dbReference>
<evidence type="ECO:0000259" key="5">
    <source>
        <dbReference type="PROSITE" id="PS50931"/>
    </source>
</evidence>
<dbReference type="AlphaFoldDB" id="A0A1H2YZR2"/>
<evidence type="ECO:0000313" key="6">
    <source>
        <dbReference type="EMBL" id="SDX10653.1"/>
    </source>
</evidence>
<name>A0A1H2YZR2_9PSED</name>
<keyword evidence="7" id="KW-1185">Reference proteome</keyword>
<dbReference type="SUPFAM" id="SSF46785">
    <property type="entry name" value="Winged helix' DNA-binding domain"/>
    <property type="match status" value="1"/>
</dbReference>
<dbReference type="Gene3D" id="1.10.10.10">
    <property type="entry name" value="Winged helix-like DNA-binding domain superfamily/Winged helix DNA-binding domain"/>
    <property type="match status" value="1"/>
</dbReference>
<dbReference type="InterPro" id="IPR000847">
    <property type="entry name" value="LysR_HTH_N"/>
</dbReference>
<evidence type="ECO:0000256" key="4">
    <source>
        <dbReference type="ARBA" id="ARBA00023163"/>
    </source>
</evidence>
<organism evidence="6 7">
    <name type="scientific">Pseudomonas kuykendallii</name>
    <dbReference type="NCBI Taxonomy" id="1007099"/>
    <lineage>
        <taxon>Bacteria</taxon>
        <taxon>Pseudomonadati</taxon>
        <taxon>Pseudomonadota</taxon>
        <taxon>Gammaproteobacteria</taxon>
        <taxon>Pseudomonadales</taxon>
        <taxon>Pseudomonadaceae</taxon>
        <taxon>Pseudomonas</taxon>
    </lineage>
</organism>
<dbReference type="PROSITE" id="PS50931">
    <property type="entry name" value="HTH_LYSR"/>
    <property type="match status" value="1"/>
</dbReference>
<dbReference type="InterPro" id="IPR036388">
    <property type="entry name" value="WH-like_DNA-bd_sf"/>
</dbReference>
<dbReference type="Proteomes" id="UP000243778">
    <property type="component" value="Unassembled WGS sequence"/>
</dbReference>
<evidence type="ECO:0000256" key="3">
    <source>
        <dbReference type="ARBA" id="ARBA00023125"/>
    </source>
</evidence>
<gene>
    <name evidence="6" type="ORF">SAMN05216287_2117</name>
</gene>
<sequence>MELSQLRIFQAVAEEGSIAKAALRMNRVPSNLSTRLRQLEDSLGVELFLRERQRLQLSGPGKILQSYAERLFALHAEAEAALRGGEPCGDFIIGSMYSTAAIHLPAMLARYHRAYPEVNLQVQTMTSGDLVEGLIDGRLGAALVDGPLDYSELDGIELLQEQMVLVTAAGHAPVRCARDVAGEAVYTFRSRCAYRRRLEGWYAASRAPMGRVMEIESYHSMLACVIAGGGVAMMSRSMLDSMPGREGVDVHALAAPFDTSSTWLMWRRDMLGPNLRAWVALQEGASAAPSADLDIARSTAA</sequence>
<reference evidence="7" key="1">
    <citation type="submission" date="2016-10" db="EMBL/GenBank/DDBJ databases">
        <authorList>
            <person name="Varghese N."/>
            <person name="Submissions S."/>
        </authorList>
    </citation>
    <scope>NUCLEOTIDE SEQUENCE [LARGE SCALE GENOMIC DNA]</scope>
    <source>
        <strain evidence="7">NRRL B-59562</strain>
    </source>
</reference>
<keyword evidence="3 6" id="KW-0238">DNA-binding</keyword>
<dbReference type="GO" id="GO:0000976">
    <property type="term" value="F:transcription cis-regulatory region binding"/>
    <property type="evidence" value="ECO:0007669"/>
    <property type="project" value="TreeGrafter"/>
</dbReference>
<evidence type="ECO:0000256" key="1">
    <source>
        <dbReference type="ARBA" id="ARBA00009437"/>
    </source>
</evidence>
<dbReference type="PANTHER" id="PTHR30126">
    <property type="entry name" value="HTH-TYPE TRANSCRIPTIONAL REGULATOR"/>
    <property type="match status" value="1"/>
</dbReference>
<evidence type="ECO:0000313" key="7">
    <source>
        <dbReference type="Proteomes" id="UP000243778"/>
    </source>
</evidence>
<comment type="similarity">
    <text evidence="1">Belongs to the LysR transcriptional regulatory family.</text>
</comment>
<dbReference type="Pfam" id="PF00126">
    <property type="entry name" value="HTH_1"/>
    <property type="match status" value="1"/>
</dbReference>
<dbReference type="NCBIfam" id="NF047711">
    <property type="entry name" value="PutUtilRegPtrR"/>
    <property type="match status" value="1"/>
</dbReference>
<protein>
    <submittedName>
        <fullName evidence="6">DNA-binding transcriptional regulator, LysR family</fullName>
    </submittedName>
</protein>
<dbReference type="EMBL" id="FNNU01000003">
    <property type="protein sequence ID" value="SDX10653.1"/>
    <property type="molecule type" value="Genomic_DNA"/>
</dbReference>
<proteinExistence type="inferred from homology"/>
<dbReference type="InterPro" id="IPR005119">
    <property type="entry name" value="LysR_subst-bd"/>
</dbReference>